<proteinExistence type="predicted"/>
<sequence length="68" mass="7452">MFTPALTRRPSVAASLEAGPSVATIFVLRCMQFTPVSDREITVVLLLLQIGIDQASRWDRTGTPVRHG</sequence>
<accession>A0ABQ2PIQ2</accession>
<evidence type="ECO:0000313" key="1">
    <source>
        <dbReference type="EMBL" id="GGP25256.1"/>
    </source>
</evidence>
<name>A0ABQ2PIQ2_9NEIS</name>
<dbReference type="Proteomes" id="UP000621859">
    <property type="component" value="Unassembled WGS sequence"/>
</dbReference>
<gene>
    <name evidence="1" type="ORF">GCM10010971_10750</name>
</gene>
<evidence type="ECO:0000313" key="2">
    <source>
        <dbReference type="Proteomes" id="UP000621859"/>
    </source>
</evidence>
<organism evidence="1 2">
    <name type="scientific">Silvimonas amylolytica</name>
    <dbReference type="NCBI Taxonomy" id="449663"/>
    <lineage>
        <taxon>Bacteria</taxon>
        <taxon>Pseudomonadati</taxon>
        <taxon>Pseudomonadota</taxon>
        <taxon>Betaproteobacteria</taxon>
        <taxon>Neisseriales</taxon>
        <taxon>Chitinibacteraceae</taxon>
        <taxon>Silvimonas</taxon>
    </lineage>
</organism>
<comment type="caution">
    <text evidence="1">The sequence shown here is derived from an EMBL/GenBank/DDBJ whole genome shotgun (WGS) entry which is preliminary data.</text>
</comment>
<reference evidence="2" key="1">
    <citation type="journal article" date="2019" name="Int. J. Syst. Evol. Microbiol.">
        <title>The Global Catalogue of Microorganisms (GCM) 10K type strain sequencing project: providing services to taxonomists for standard genome sequencing and annotation.</title>
        <authorList>
            <consortium name="The Broad Institute Genomics Platform"/>
            <consortium name="The Broad Institute Genome Sequencing Center for Infectious Disease"/>
            <person name="Wu L."/>
            <person name="Ma J."/>
        </authorList>
    </citation>
    <scope>NUCLEOTIDE SEQUENCE [LARGE SCALE GENOMIC DNA]</scope>
    <source>
        <strain evidence="2">CGMCC 1.8860</strain>
    </source>
</reference>
<protein>
    <submittedName>
        <fullName evidence="1">Uncharacterized protein</fullName>
    </submittedName>
</protein>
<keyword evidence="2" id="KW-1185">Reference proteome</keyword>
<dbReference type="EMBL" id="BMLY01000001">
    <property type="protein sequence ID" value="GGP25256.1"/>
    <property type="molecule type" value="Genomic_DNA"/>
</dbReference>